<sequence length="196" mass="21046">MRFLYFVLTALIAGVVVGHYLSPEFGNAYELMLYLLIFLIGLDLGMNFRITDLKKVGKSAVIMPFLTIIGSLFGALLASVILGVPLKWGLAVGAGCGWYSLTGPLIAQYSVVYGAVGFLANLLREILTIILYPVLARRISPEKAVVLGGATTMDTTLPIIASFGGREVALVAFVHGFILTAIVPFLVPLVLSLFDH</sequence>
<dbReference type="GeneID" id="27135572"/>
<dbReference type="RefSeq" id="WP_062372490.1">
    <property type="nucleotide sequence ID" value="NZ_CP007140.1"/>
</dbReference>
<feature type="transmembrane region" description="Helical" evidence="1">
    <location>
        <begin position="28"/>
        <end position="48"/>
    </location>
</feature>
<dbReference type="KEGG" id="tgy:X802_07875"/>
<dbReference type="AlphaFoldDB" id="A0A0X1KLG0"/>
<feature type="transmembrane region" description="Helical" evidence="1">
    <location>
        <begin position="60"/>
        <end position="86"/>
    </location>
</feature>
<dbReference type="Proteomes" id="UP000062043">
    <property type="component" value="Chromosome"/>
</dbReference>
<keyword evidence="3" id="KW-1185">Reference proteome</keyword>
<dbReference type="GO" id="GO:0005886">
    <property type="term" value="C:plasma membrane"/>
    <property type="evidence" value="ECO:0007669"/>
    <property type="project" value="TreeGrafter"/>
</dbReference>
<evidence type="ECO:0000313" key="2">
    <source>
        <dbReference type="EMBL" id="AJC72088.1"/>
    </source>
</evidence>
<feature type="transmembrane region" description="Helical" evidence="1">
    <location>
        <begin position="169"/>
        <end position="194"/>
    </location>
</feature>
<name>A0A0X1KLG0_9EURY</name>
<dbReference type="PANTHER" id="PTHR35804:SF1">
    <property type="entry name" value="LYSINE EXPORTER LYSO"/>
    <property type="match status" value="1"/>
</dbReference>
<dbReference type="OrthoDB" id="21422at2157"/>
<keyword evidence="1" id="KW-0812">Transmembrane</keyword>
<keyword evidence="1" id="KW-0472">Membrane</keyword>
<accession>A0A0X1KLG0</accession>
<evidence type="ECO:0000256" key="1">
    <source>
        <dbReference type="SAM" id="Phobius"/>
    </source>
</evidence>
<dbReference type="STRING" id="1432656.X802_07875"/>
<reference evidence="2 3" key="1">
    <citation type="submission" date="2014-01" db="EMBL/GenBank/DDBJ databases">
        <title>Genome sequencing of Thermococcus guaymasensis.</title>
        <authorList>
            <person name="Zhang X."/>
            <person name="Alvare G."/>
            <person name="Fristensky B."/>
            <person name="Chen L."/>
            <person name="Suen T."/>
            <person name="Chen Q."/>
            <person name="Ma K."/>
        </authorList>
    </citation>
    <scope>NUCLEOTIDE SEQUENCE [LARGE SCALE GENOMIC DNA]</scope>
    <source>
        <strain evidence="2 3">DSM 11113</strain>
    </source>
</reference>
<dbReference type="GO" id="GO:0015661">
    <property type="term" value="F:L-lysine efflux transmembrane transporter activity"/>
    <property type="evidence" value="ECO:0007669"/>
    <property type="project" value="InterPro"/>
</dbReference>
<keyword evidence="1" id="KW-1133">Transmembrane helix</keyword>
<protein>
    <submittedName>
        <fullName evidence="2">Membrane protein</fullName>
    </submittedName>
</protein>
<proteinExistence type="predicted"/>
<dbReference type="EMBL" id="CP007140">
    <property type="protein sequence ID" value="AJC72088.1"/>
    <property type="molecule type" value="Genomic_DNA"/>
</dbReference>
<feature type="transmembrane region" description="Helical" evidence="1">
    <location>
        <begin position="144"/>
        <end position="163"/>
    </location>
</feature>
<gene>
    <name evidence="2" type="ORF">X802_07875</name>
</gene>
<feature type="transmembrane region" description="Helical" evidence="1">
    <location>
        <begin position="106"/>
        <end position="123"/>
    </location>
</feature>
<organism evidence="2 3">
    <name type="scientific">Thermococcus guaymasensis DSM 11113</name>
    <dbReference type="NCBI Taxonomy" id="1432656"/>
    <lineage>
        <taxon>Archaea</taxon>
        <taxon>Methanobacteriati</taxon>
        <taxon>Methanobacteriota</taxon>
        <taxon>Thermococci</taxon>
        <taxon>Thermococcales</taxon>
        <taxon>Thermococcaceae</taxon>
        <taxon>Thermococcus</taxon>
    </lineage>
</organism>
<dbReference type="InterPro" id="IPR005642">
    <property type="entry name" value="LysO"/>
</dbReference>
<dbReference type="PANTHER" id="PTHR35804">
    <property type="entry name" value="LYSINE EXPORTER LYSO"/>
    <property type="match status" value="1"/>
</dbReference>
<dbReference type="PATRIC" id="fig|1432656.3.peg.1535"/>
<evidence type="ECO:0000313" key="3">
    <source>
        <dbReference type="Proteomes" id="UP000062043"/>
    </source>
</evidence>
<dbReference type="Pfam" id="PF03956">
    <property type="entry name" value="Lys_export"/>
    <property type="match status" value="1"/>
</dbReference>